<proteinExistence type="predicted"/>
<dbReference type="AlphaFoldDB" id="A0AAD4N6U7"/>
<name>A0AAD4N6U7_9BILA</name>
<protein>
    <submittedName>
        <fullName evidence="1">Uncharacterized protein</fullName>
    </submittedName>
</protein>
<dbReference type="Proteomes" id="UP001201812">
    <property type="component" value="Unassembled WGS sequence"/>
</dbReference>
<reference evidence="1" key="1">
    <citation type="submission" date="2022-01" db="EMBL/GenBank/DDBJ databases">
        <title>Genome Sequence Resource for Two Populations of Ditylenchus destructor, the Migratory Endoparasitic Phytonematode.</title>
        <authorList>
            <person name="Zhang H."/>
            <person name="Lin R."/>
            <person name="Xie B."/>
        </authorList>
    </citation>
    <scope>NUCLEOTIDE SEQUENCE</scope>
    <source>
        <strain evidence="1">BazhouSP</strain>
    </source>
</reference>
<organism evidence="1 2">
    <name type="scientific">Ditylenchus destructor</name>
    <dbReference type="NCBI Taxonomy" id="166010"/>
    <lineage>
        <taxon>Eukaryota</taxon>
        <taxon>Metazoa</taxon>
        <taxon>Ecdysozoa</taxon>
        <taxon>Nematoda</taxon>
        <taxon>Chromadorea</taxon>
        <taxon>Rhabditida</taxon>
        <taxon>Tylenchina</taxon>
        <taxon>Tylenchomorpha</taxon>
        <taxon>Sphaerularioidea</taxon>
        <taxon>Anguinidae</taxon>
        <taxon>Anguininae</taxon>
        <taxon>Ditylenchus</taxon>
    </lineage>
</organism>
<comment type="caution">
    <text evidence="1">The sequence shown here is derived from an EMBL/GenBank/DDBJ whole genome shotgun (WGS) entry which is preliminary data.</text>
</comment>
<evidence type="ECO:0000313" key="1">
    <source>
        <dbReference type="EMBL" id="KAI1713246.1"/>
    </source>
</evidence>
<keyword evidence="2" id="KW-1185">Reference proteome</keyword>
<gene>
    <name evidence="1" type="ORF">DdX_09321</name>
</gene>
<dbReference type="EMBL" id="JAKKPZ010000016">
    <property type="protein sequence ID" value="KAI1713246.1"/>
    <property type="molecule type" value="Genomic_DNA"/>
</dbReference>
<evidence type="ECO:0000313" key="2">
    <source>
        <dbReference type="Proteomes" id="UP001201812"/>
    </source>
</evidence>
<accession>A0AAD4N6U7</accession>
<sequence length="85" mass="9381">MSEIILPFVLSHRELTFDTSHASGGGQERQISTNALRAEIFVVCGPNSKIFVPFVLSHRELTFDTSFAFGGGQESPIPTRSRQMP</sequence>